<keyword evidence="6 10" id="KW-1133">Transmembrane helix</keyword>
<reference evidence="11 12" key="2">
    <citation type="journal article" date="2010" name="Nucleic Acids Res.">
        <title>BeetleBase in 2010: revisions to provide comprehensive genomic information for Tribolium castaneum.</title>
        <authorList>
            <person name="Kim H.S."/>
            <person name="Murphy T."/>
            <person name="Xia J."/>
            <person name="Caragea D."/>
            <person name="Park Y."/>
            <person name="Beeman R.W."/>
            <person name="Lorenzen M.D."/>
            <person name="Butcher S."/>
            <person name="Manak J.R."/>
            <person name="Brown S.J."/>
        </authorList>
    </citation>
    <scope>GENOME REANNOTATION</scope>
    <source>
        <strain evidence="11 12">Georgia GA2</strain>
    </source>
</reference>
<dbReference type="GO" id="GO:0007165">
    <property type="term" value="P:signal transduction"/>
    <property type="evidence" value="ECO:0007669"/>
    <property type="project" value="UniProtKB-KW"/>
</dbReference>
<dbReference type="GO" id="GO:0005549">
    <property type="term" value="F:odorant binding"/>
    <property type="evidence" value="ECO:0007669"/>
    <property type="project" value="InterPro"/>
</dbReference>
<evidence type="ECO:0000313" key="11">
    <source>
        <dbReference type="EMBL" id="EFA01303.1"/>
    </source>
</evidence>
<keyword evidence="9 10" id="KW-0807">Transducer</keyword>
<dbReference type="EMBL" id="KQ971318">
    <property type="protein sequence ID" value="EFA01303.1"/>
    <property type="molecule type" value="Genomic_DNA"/>
</dbReference>
<feature type="transmembrane region" description="Helical" evidence="10">
    <location>
        <begin position="36"/>
        <end position="57"/>
    </location>
</feature>
<dbReference type="HOGENOM" id="CLU_059644_1_0_1"/>
<keyword evidence="8 10" id="KW-0675">Receptor</keyword>
<keyword evidence="2" id="KW-1003">Cell membrane</keyword>
<keyword evidence="5 10" id="KW-0552">Olfaction</keyword>
<feature type="transmembrane region" description="Helical" evidence="10">
    <location>
        <begin position="69"/>
        <end position="89"/>
    </location>
</feature>
<evidence type="ECO:0000256" key="10">
    <source>
        <dbReference type="RuleBase" id="RU351113"/>
    </source>
</evidence>
<keyword evidence="12" id="KW-1185">Reference proteome</keyword>
<evidence type="ECO:0000256" key="5">
    <source>
        <dbReference type="ARBA" id="ARBA00022725"/>
    </source>
</evidence>
<comment type="similarity">
    <text evidence="10">Belongs to the insect chemoreceptor superfamily. Heteromeric odorant receptor channel (TC 1.A.69) family.</text>
</comment>
<feature type="transmembrane region" description="Helical" evidence="10">
    <location>
        <begin position="168"/>
        <end position="195"/>
    </location>
</feature>
<keyword evidence="4 10" id="KW-0812">Transmembrane</keyword>
<sequence>MISFHKKAALNLDQEDKLWFLRKIYIDIFTSKISKILLSLLLINGIFLMLVQAVLFLEKFETTYLLKYVSSYSAAFFVLACLYALPLVAKTIKLKFIQQFQLWPIDSASDEIKNQIKKTAFFVNFYTVVSLAVGVMCATVFAIPTDDDTDFIFPIALMEEFIPEWKNFLLWCYRLAVFCFIVILTGPFFIVVYVIHNIRFQVLMFLHYLNNLNSGYTQRTINDKKYQNVIKKRLQFCIKRHVHITSIINNNRKELYDFIVIFAVTGVLVLISVLIFVFSFQGSFESQNIRVAVFTLACMLTFLHVIAVGQWIENVTSEVFEILKTIDWTCWNLANQKTYLIFMQNTKNHVKVQFSENISLNYELGVAMLKSVASMISVLHQLKNIDYSKSN</sequence>
<evidence type="ECO:0000256" key="2">
    <source>
        <dbReference type="ARBA" id="ARBA00022475"/>
    </source>
</evidence>
<dbReference type="InterPro" id="IPR004117">
    <property type="entry name" value="7tm6_olfct_rcpt"/>
</dbReference>
<evidence type="ECO:0000256" key="3">
    <source>
        <dbReference type="ARBA" id="ARBA00022606"/>
    </source>
</evidence>
<dbReference type="PhylomeDB" id="D6WEV6"/>
<dbReference type="Proteomes" id="UP000007266">
    <property type="component" value="Linkage group 3"/>
</dbReference>
<keyword evidence="7 10" id="KW-0472">Membrane</keyword>
<proteinExistence type="inferred from homology"/>
<dbReference type="GO" id="GO:0005886">
    <property type="term" value="C:plasma membrane"/>
    <property type="evidence" value="ECO:0000318"/>
    <property type="project" value="GO_Central"/>
</dbReference>
<evidence type="ECO:0000256" key="7">
    <source>
        <dbReference type="ARBA" id="ARBA00023136"/>
    </source>
</evidence>
<organism evidence="11 12">
    <name type="scientific">Tribolium castaneum</name>
    <name type="common">Red flour beetle</name>
    <dbReference type="NCBI Taxonomy" id="7070"/>
    <lineage>
        <taxon>Eukaryota</taxon>
        <taxon>Metazoa</taxon>
        <taxon>Ecdysozoa</taxon>
        <taxon>Arthropoda</taxon>
        <taxon>Hexapoda</taxon>
        <taxon>Insecta</taxon>
        <taxon>Pterygota</taxon>
        <taxon>Neoptera</taxon>
        <taxon>Endopterygota</taxon>
        <taxon>Coleoptera</taxon>
        <taxon>Polyphaga</taxon>
        <taxon>Cucujiformia</taxon>
        <taxon>Tenebrionidae</taxon>
        <taxon>Tenebrionidae incertae sedis</taxon>
        <taxon>Tribolium</taxon>
    </lineage>
</organism>
<evidence type="ECO:0000256" key="1">
    <source>
        <dbReference type="ARBA" id="ARBA00004651"/>
    </source>
</evidence>
<comment type="subcellular location">
    <subcellularLocation>
        <location evidence="1 10">Cell membrane</location>
        <topology evidence="1 10">Multi-pass membrane protein</topology>
    </subcellularLocation>
</comment>
<feature type="transmembrane region" description="Helical" evidence="10">
    <location>
        <begin position="291"/>
        <end position="312"/>
    </location>
</feature>
<feature type="transmembrane region" description="Helical" evidence="10">
    <location>
        <begin position="255"/>
        <end position="279"/>
    </location>
</feature>
<dbReference type="PANTHER" id="PTHR21137">
    <property type="entry name" value="ODORANT RECEPTOR"/>
    <property type="match status" value="1"/>
</dbReference>
<dbReference type="GO" id="GO:0004984">
    <property type="term" value="F:olfactory receptor activity"/>
    <property type="evidence" value="ECO:0000318"/>
    <property type="project" value="GO_Central"/>
</dbReference>
<comment type="caution">
    <text evidence="10">Lacks conserved residue(s) required for the propagation of feature annotation.</text>
</comment>
<dbReference type="GO" id="GO:0050911">
    <property type="term" value="P:detection of chemical stimulus involved in sensory perception of smell"/>
    <property type="evidence" value="ECO:0000318"/>
    <property type="project" value="GO_Central"/>
</dbReference>
<dbReference type="PANTHER" id="PTHR21137:SF35">
    <property type="entry name" value="ODORANT RECEPTOR 19A-RELATED"/>
    <property type="match status" value="1"/>
</dbReference>
<evidence type="ECO:0000256" key="4">
    <source>
        <dbReference type="ARBA" id="ARBA00022692"/>
    </source>
</evidence>
<feature type="transmembrane region" description="Helical" evidence="10">
    <location>
        <begin position="121"/>
        <end position="143"/>
    </location>
</feature>
<evidence type="ECO:0000256" key="6">
    <source>
        <dbReference type="ARBA" id="ARBA00022989"/>
    </source>
</evidence>
<dbReference type="InParanoid" id="D6WEV6"/>
<name>D6WEV6_TRICA</name>
<protein>
    <recommendedName>
        <fullName evidence="10">Odorant receptor</fullName>
    </recommendedName>
</protein>
<accession>D6WEV6</accession>
<evidence type="ECO:0000256" key="8">
    <source>
        <dbReference type="ARBA" id="ARBA00023170"/>
    </source>
</evidence>
<evidence type="ECO:0000313" key="12">
    <source>
        <dbReference type="Proteomes" id="UP000007266"/>
    </source>
</evidence>
<keyword evidence="3 10" id="KW-0716">Sensory transduction</keyword>
<reference evidence="11 12" key="1">
    <citation type="journal article" date="2008" name="Nature">
        <title>The genome of the model beetle and pest Tribolium castaneum.</title>
        <authorList>
            <consortium name="Tribolium Genome Sequencing Consortium"/>
            <person name="Richards S."/>
            <person name="Gibbs R.A."/>
            <person name="Weinstock G.M."/>
            <person name="Brown S.J."/>
            <person name="Denell R."/>
            <person name="Beeman R.W."/>
            <person name="Gibbs R."/>
            <person name="Beeman R.W."/>
            <person name="Brown S.J."/>
            <person name="Bucher G."/>
            <person name="Friedrich M."/>
            <person name="Grimmelikhuijzen C.J."/>
            <person name="Klingler M."/>
            <person name="Lorenzen M."/>
            <person name="Richards S."/>
            <person name="Roth S."/>
            <person name="Schroder R."/>
            <person name="Tautz D."/>
            <person name="Zdobnov E.M."/>
            <person name="Muzny D."/>
            <person name="Gibbs R.A."/>
            <person name="Weinstock G.M."/>
            <person name="Attaway T."/>
            <person name="Bell S."/>
            <person name="Buhay C.J."/>
            <person name="Chandrabose M.N."/>
            <person name="Chavez D."/>
            <person name="Clerk-Blankenburg K.P."/>
            <person name="Cree A."/>
            <person name="Dao M."/>
            <person name="Davis C."/>
            <person name="Chacko J."/>
            <person name="Dinh H."/>
            <person name="Dugan-Rocha S."/>
            <person name="Fowler G."/>
            <person name="Garner T.T."/>
            <person name="Garnes J."/>
            <person name="Gnirke A."/>
            <person name="Hawes A."/>
            <person name="Hernandez J."/>
            <person name="Hines S."/>
            <person name="Holder M."/>
            <person name="Hume J."/>
            <person name="Jhangiani S.N."/>
            <person name="Joshi V."/>
            <person name="Khan Z.M."/>
            <person name="Jackson L."/>
            <person name="Kovar C."/>
            <person name="Kowis A."/>
            <person name="Lee S."/>
            <person name="Lewis L.R."/>
            <person name="Margolis J."/>
            <person name="Morgan M."/>
            <person name="Nazareth L.V."/>
            <person name="Nguyen N."/>
            <person name="Okwuonu G."/>
            <person name="Parker D."/>
            <person name="Richards S."/>
            <person name="Ruiz S.J."/>
            <person name="Santibanez J."/>
            <person name="Savard J."/>
            <person name="Scherer S.E."/>
            <person name="Schneider B."/>
            <person name="Sodergren E."/>
            <person name="Tautz D."/>
            <person name="Vattahil S."/>
            <person name="Villasana D."/>
            <person name="White C.S."/>
            <person name="Wright R."/>
            <person name="Park Y."/>
            <person name="Beeman R.W."/>
            <person name="Lord J."/>
            <person name="Oppert B."/>
            <person name="Lorenzen M."/>
            <person name="Brown S."/>
            <person name="Wang L."/>
            <person name="Savard J."/>
            <person name="Tautz D."/>
            <person name="Richards S."/>
            <person name="Weinstock G."/>
            <person name="Gibbs R.A."/>
            <person name="Liu Y."/>
            <person name="Worley K."/>
            <person name="Weinstock G."/>
            <person name="Elsik C.G."/>
            <person name="Reese J.T."/>
            <person name="Elhaik E."/>
            <person name="Landan G."/>
            <person name="Graur D."/>
            <person name="Arensburger P."/>
            <person name="Atkinson P."/>
            <person name="Beeman R.W."/>
            <person name="Beidler J."/>
            <person name="Brown S.J."/>
            <person name="Demuth J.P."/>
            <person name="Drury D.W."/>
            <person name="Du Y.Z."/>
            <person name="Fujiwara H."/>
            <person name="Lorenzen M."/>
            <person name="Maselli V."/>
            <person name="Osanai M."/>
            <person name="Park Y."/>
            <person name="Robertson H.M."/>
            <person name="Tu Z."/>
            <person name="Wang J.J."/>
            <person name="Wang S."/>
            <person name="Richards S."/>
            <person name="Song H."/>
            <person name="Zhang L."/>
            <person name="Sodergren E."/>
            <person name="Werner D."/>
            <person name="Stanke M."/>
            <person name="Morgenstern B."/>
            <person name="Solovyev V."/>
            <person name="Kosarev P."/>
            <person name="Brown G."/>
            <person name="Chen H.C."/>
            <person name="Ermolaeva O."/>
            <person name="Hlavina W."/>
            <person name="Kapustin Y."/>
            <person name="Kiryutin B."/>
            <person name="Kitts P."/>
            <person name="Maglott D."/>
            <person name="Pruitt K."/>
            <person name="Sapojnikov V."/>
            <person name="Souvorov A."/>
            <person name="Mackey A.J."/>
            <person name="Waterhouse R.M."/>
            <person name="Wyder S."/>
            <person name="Zdobnov E.M."/>
            <person name="Zdobnov E.M."/>
            <person name="Wyder S."/>
            <person name="Kriventseva E.V."/>
            <person name="Kadowaki T."/>
            <person name="Bork P."/>
            <person name="Aranda M."/>
            <person name="Bao R."/>
            <person name="Beermann A."/>
            <person name="Berns N."/>
            <person name="Bolognesi R."/>
            <person name="Bonneton F."/>
            <person name="Bopp D."/>
            <person name="Brown S.J."/>
            <person name="Bucher G."/>
            <person name="Butts T."/>
            <person name="Chaumot A."/>
            <person name="Denell R.E."/>
            <person name="Ferrier D.E."/>
            <person name="Friedrich M."/>
            <person name="Gordon C.M."/>
            <person name="Jindra M."/>
            <person name="Klingler M."/>
            <person name="Lan Q."/>
            <person name="Lattorff H.M."/>
            <person name="Laudet V."/>
            <person name="von Levetsow C."/>
            <person name="Liu Z."/>
            <person name="Lutz R."/>
            <person name="Lynch J.A."/>
            <person name="da Fonseca R.N."/>
            <person name="Posnien N."/>
            <person name="Reuter R."/>
            <person name="Roth S."/>
            <person name="Savard J."/>
            <person name="Schinko J.B."/>
            <person name="Schmitt C."/>
            <person name="Schoppmeier M."/>
            <person name="Schroder R."/>
            <person name="Shippy T.D."/>
            <person name="Simonnet F."/>
            <person name="Marques-Souza H."/>
            <person name="Tautz D."/>
            <person name="Tomoyasu Y."/>
            <person name="Trauner J."/>
            <person name="Van der Zee M."/>
            <person name="Vervoort M."/>
            <person name="Wittkopp N."/>
            <person name="Wimmer E.A."/>
            <person name="Yang X."/>
            <person name="Jones A.K."/>
            <person name="Sattelle D.B."/>
            <person name="Ebert P.R."/>
            <person name="Nelson D."/>
            <person name="Scott J.G."/>
            <person name="Beeman R.W."/>
            <person name="Muthukrishnan S."/>
            <person name="Kramer K.J."/>
            <person name="Arakane Y."/>
            <person name="Beeman R.W."/>
            <person name="Zhu Q."/>
            <person name="Hogenkamp D."/>
            <person name="Dixit R."/>
            <person name="Oppert B."/>
            <person name="Jiang H."/>
            <person name="Zou Z."/>
            <person name="Marshall J."/>
            <person name="Elpidina E."/>
            <person name="Vinokurov K."/>
            <person name="Oppert C."/>
            <person name="Zou Z."/>
            <person name="Evans J."/>
            <person name="Lu Z."/>
            <person name="Zhao P."/>
            <person name="Sumathipala N."/>
            <person name="Altincicek B."/>
            <person name="Vilcinskas A."/>
            <person name="Williams M."/>
            <person name="Hultmark D."/>
            <person name="Hetru C."/>
            <person name="Jiang H."/>
            <person name="Grimmelikhuijzen C.J."/>
            <person name="Hauser F."/>
            <person name="Cazzamali G."/>
            <person name="Williamson M."/>
            <person name="Park Y."/>
            <person name="Li B."/>
            <person name="Tanaka Y."/>
            <person name="Predel R."/>
            <person name="Neupert S."/>
            <person name="Schachtner J."/>
            <person name="Verleyen P."/>
            <person name="Raible F."/>
            <person name="Bork P."/>
            <person name="Friedrich M."/>
            <person name="Walden K.K."/>
            <person name="Robertson H.M."/>
            <person name="Angeli S."/>
            <person name="Foret S."/>
            <person name="Bucher G."/>
            <person name="Schuetz S."/>
            <person name="Maleszka R."/>
            <person name="Wimmer E.A."/>
            <person name="Beeman R.W."/>
            <person name="Lorenzen M."/>
            <person name="Tomoyasu Y."/>
            <person name="Miller S.C."/>
            <person name="Grossmann D."/>
            <person name="Bucher G."/>
        </authorList>
    </citation>
    <scope>NUCLEOTIDE SEQUENCE [LARGE SCALE GENOMIC DNA]</scope>
    <source>
        <strain evidence="11 12">Georgia GA2</strain>
    </source>
</reference>
<dbReference type="AlphaFoldDB" id="D6WEV6"/>
<gene>
    <name evidence="11" type="primary">Or284</name>
    <name evidence="11" type="synonym">GLEAN_03166</name>
    <name evidence="11" type="ORF">TcasGA2_TC003166</name>
</gene>
<evidence type="ECO:0000256" key="9">
    <source>
        <dbReference type="ARBA" id="ARBA00023224"/>
    </source>
</evidence>